<evidence type="ECO:0000259" key="7">
    <source>
        <dbReference type="PROSITE" id="PS51192"/>
    </source>
</evidence>
<dbReference type="GO" id="GO:0016787">
    <property type="term" value="F:hydrolase activity"/>
    <property type="evidence" value="ECO:0007669"/>
    <property type="project" value="UniProtKB-KW"/>
</dbReference>
<dbReference type="GO" id="GO:0003724">
    <property type="term" value="F:RNA helicase activity"/>
    <property type="evidence" value="ECO:0007669"/>
    <property type="project" value="UniProtKB-EC"/>
</dbReference>
<evidence type="ECO:0000256" key="5">
    <source>
        <dbReference type="ARBA" id="ARBA00047984"/>
    </source>
</evidence>
<keyword evidence="1" id="KW-0547">Nucleotide-binding</keyword>
<dbReference type="Pfam" id="PF17911">
    <property type="entry name" value="Ski2_N"/>
    <property type="match status" value="1"/>
</dbReference>
<evidence type="ECO:0000313" key="8">
    <source>
        <dbReference type="Proteomes" id="UP000095283"/>
    </source>
</evidence>
<dbReference type="SUPFAM" id="SSF52540">
    <property type="entry name" value="P-loop containing nucleoside triphosphate hydrolases"/>
    <property type="match status" value="1"/>
</dbReference>
<dbReference type="WBParaSite" id="Hba_06539">
    <property type="protein sequence ID" value="Hba_06539"/>
    <property type="gene ID" value="Hba_06539"/>
</dbReference>
<proteinExistence type="predicted"/>
<dbReference type="PANTHER" id="PTHR12131:SF1">
    <property type="entry name" value="ATP-DEPENDENT RNA HELICASE SUPV3L1, MITOCHONDRIAL-RELATED"/>
    <property type="match status" value="1"/>
</dbReference>
<sequence length="458" mass="51797">MGDLELLEAADHVFRAACIEILSNTCDEYSVFDSYDLDPKNVLADPLSLLDDLLSPCEPSTYLYPLIDEKGEITKFLETTKEANEFGTSSVSMSLNRLVILLIGDTTVFEVSSRAPLANATSIKGSSSSVPFYPGGFDDALDSVMAFAKVDENIGYDEESYFREDELLTCAPGLPRGIEFLEDHNNMKHNTNENITSSDHEILDFNCAEIFNMLDFVGGGDNLMAISNTKQVENENRSELTDSISQDESAAELESTLEIEISKSLPEVIVPNTKSFPTQFAYAKVLNAWEDIKEYKDLVPHMAKKVRRINSKVVMTSLFIVLFLRRIKFSLLRSMLYNGSEVIRDLEWVVFDEVHYINNTERGHVWEEVLIMLPAHVKIVMLSATVPNCVEFANWVGLIKNRRIHVVSTPKRPVPLEHYLYTGQDGKTKKDLFKIVDMNGQIYIFIYLNLYVVLNFIS</sequence>
<dbReference type="GO" id="GO:0005524">
    <property type="term" value="F:ATP binding"/>
    <property type="evidence" value="ECO:0007669"/>
    <property type="project" value="UniProtKB-KW"/>
</dbReference>
<accession>A0A1I7WN31</accession>
<keyword evidence="4" id="KW-0067">ATP-binding</keyword>
<evidence type="ECO:0000256" key="4">
    <source>
        <dbReference type="ARBA" id="ARBA00022840"/>
    </source>
</evidence>
<dbReference type="Gene3D" id="3.40.50.300">
    <property type="entry name" value="P-loop containing nucleotide triphosphate hydrolases"/>
    <property type="match status" value="1"/>
</dbReference>
<dbReference type="PANTHER" id="PTHR12131">
    <property type="entry name" value="ATP-DEPENDENT RNA AND DNA HELICASE"/>
    <property type="match status" value="1"/>
</dbReference>
<feature type="domain" description="Helicase ATP-binding" evidence="7">
    <location>
        <begin position="288"/>
        <end position="404"/>
    </location>
</feature>
<evidence type="ECO:0000313" key="9">
    <source>
        <dbReference type="WBParaSite" id="Hba_06539"/>
    </source>
</evidence>
<feature type="transmembrane region" description="Helical" evidence="6">
    <location>
        <begin position="440"/>
        <end position="457"/>
    </location>
</feature>
<dbReference type="Pfam" id="PF00270">
    <property type="entry name" value="DEAD"/>
    <property type="match status" value="1"/>
</dbReference>
<dbReference type="Proteomes" id="UP000095283">
    <property type="component" value="Unplaced"/>
</dbReference>
<keyword evidence="6" id="KW-0472">Membrane</keyword>
<comment type="catalytic activity">
    <reaction evidence="5">
        <text>ATP + H2O = ADP + phosphate + H(+)</text>
        <dbReference type="Rhea" id="RHEA:13065"/>
        <dbReference type="ChEBI" id="CHEBI:15377"/>
        <dbReference type="ChEBI" id="CHEBI:15378"/>
        <dbReference type="ChEBI" id="CHEBI:30616"/>
        <dbReference type="ChEBI" id="CHEBI:43474"/>
        <dbReference type="ChEBI" id="CHEBI:456216"/>
        <dbReference type="EC" id="3.6.4.13"/>
    </reaction>
</comment>
<evidence type="ECO:0000256" key="2">
    <source>
        <dbReference type="ARBA" id="ARBA00022801"/>
    </source>
</evidence>
<dbReference type="PROSITE" id="PS51192">
    <property type="entry name" value="HELICASE_ATP_BIND_1"/>
    <property type="match status" value="1"/>
</dbReference>
<dbReference type="GO" id="GO:0055087">
    <property type="term" value="C:Ski complex"/>
    <property type="evidence" value="ECO:0007669"/>
    <property type="project" value="TreeGrafter"/>
</dbReference>
<evidence type="ECO:0000256" key="1">
    <source>
        <dbReference type="ARBA" id="ARBA00022741"/>
    </source>
</evidence>
<evidence type="ECO:0000256" key="6">
    <source>
        <dbReference type="SAM" id="Phobius"/>
    </source>
</evidence>
<dbReference type="InterPro" id="IPR011545">
    <property type="entry name" value="DEAD/DEAH_box_helicase_dom"/>
</dbReference>
<dbReference type="InterPro" id="IPR014001">
    <property type="entry name" value="Helicase_ATP-bd"/>
</dbReference>
<dbReference type="GO" id="GO:0003676">
    <property type="term" value="F:nucleic acid binding"/>
    <property type="evidence" value="ECO:0007669"/>
    <property type="project" value="InterPro"/>
</dbReference>
<dbReference type="InterPro" id="IPR050699">
    <property type="entry name" value="RNA-DNA_Helicase"/>
</dbReference>
<dbReference type="AlphaFoldDB" id="A0A1I7WN31"/>
<dbReference type="InterPro" id="IPR027417">
    <property type="entry name" value="P-loop_NTPase"/>
</dbReference>
<keyword evidence="8" id="KW-1185">Reference proteome</keyword>
<keyword evidence="6" id="KW-1133">Transmembrane helix</keyword>
<keyword evidence="2" id="KW-0378">Hydrolase</keyword>
<reference evidence="9" key="1">
    <citation type="submission" date="2016-11" db="UniProtKB">
        <authorList>
            <consortium name="WormBaseParasite"/>
        </authorList>
    </citation>
    <scope>IDENTIFICATION</scope>
</reference>
<dbReference type="GO" id="GO:0070478">
    <property type="term" value="P:nuclear-transcribed mRNA catabolic process, 3'-5' exonucleolytic nonsense-mediated decay"/>
    <property type="evidence" value="ECO:0007669"/>
    <property type="project" value="TreeGrafter"/>
</dbReference>
<keyword evidence="6" id="KW-0812">Transmembrane</keyword>
<keyword evidence="3" id="KW-0347">Helicase</keyword>
<name>A0A1I7WN31_HETBA</name>
<protein>
    <submittedName>
        <fullName evidence="9">Helicase ATP-binding domain-containing protein</fullName>
    </submittedName>
</protein>
<dbReference type="InterPro" id="IPR040801">
    <property type="entry name" value="Ski2_N"/>
</dbReference>
<organism evidence="8 9">
    <name type="scientific">Heterorhabditis bacteriophora</name>
    <name type="common">Entomopathogenic nematode worm</name>
    <dbReference type="NCBI Taxonomy" id="37862"/>
    <lineage>
        <taxon>Eukaryota</taxon>
        <taxon>Metazoa</taxon>
        <taxon>Ecdysozoa</taxon>
        <taxon>Nematoda</taxon>
        <taxon>Chromadorea</taxon>
        <taxon>Rhabditida</taxon>
        <taxon>Rhabditina</taxon>
        <taxon>Rhabditomorpha</taxon>
        <taxon>Strongyloidea</taxon>
        <taxon>Heterorhabditidae</taxon>
        <taxon>Heterorhabditis</taxon>
    </lineage>
</organism>
<evidence type="ECO:0000256" key="3">
    <source>
        <dbReference type="ARBA" id="ARBA00022806"/>
    </source>
</evidence>